<evidence type="ECO:0000259" key="4">
    <source>
        <dbReference type="Pfam" id="PF07714"/>
    </source>
</evidence>
<evidence type="ECO:0000313" key="5">
    <source>
        <dbReference type="EMBL" id="KAI1891148.1"/>
    </source>
</evidence>
<evidence type="ECO:0000256" key="2">
    <source>
        <dbReference type="ARBA" id="ARBA00022840"/>
    </source>
</evidence>
<keyword evidence="1" id="KW-0547">Nucleotide-binding</keyword>
<keyword evidence="2" id="KW-0067">ATP-binding</keyword>
<feature type="region of interest" description="Disordered" evidence="3">
    <location>
        <begin position="97"/>
        <end position="168"/>
    </location>
</feature>
<protein>
    <recommendedName>
        <fullName evidence="4">Serine-threonine/tyrosine-protein kinase catalytic domain-containing protein</fullName>
    </recommendedName>
</protein>
<dbReference type="GO" id="GO:0043235">
    <property type="term" value="C:receptor complex"/>
    <property type="evidence" value="ECO:0007669"/>
    <property type="project" value="TreeGrafter"/>
</dbReference>
<dbReference type="GO" id="GO:0004672">
    <property type="term" value="F:protein kinase activity"/>
    <property type="evidence" value="ECO:0007669"/>
    <property type="project" value="InterPro"/>
</dbReference>
<dbReference type="GO" id="GO:0008284">
    <property type="term" value="P:positive regulation of cell population proliferation"/>
    <property type="evidence" value="ECO:0007669"/>
    <property type="project" value="TreeGrafter"/>
</dbReference>
<dbReference type="GO" id="GO:0043066">
    <property type="term" value="P:negative regulation of apoptotic process"/>
    <property type="evidence" value="ECO:0007669"/>
    <property type="project" value="TreeGrafter"/>
</dbReference>
<name>A0A8T3D8R5_9TELE</name>
<reference evidence="5" key="1">
    <citation type="submission" date="2021-01" db="EMBL/GenBank/DDBJ databases">
        <authorList>
            <person name="Zahm M."/>
            <person name="Roques C."/>
            <person name="Cabau C."/>
            <person name="Klopp C."/>
            <person name="Donnadieu C."/>
            <person name="Jouanno E."/>
            <person name="Lampietro C."/>
            <person name="Louis A."/>
            <person name="Herpin A."/>
            <person name="Echchiki A."/>
            <person name="Berthelot C."/>
            <person name="Parey E."/>
            <person name="Roest-Crollius H."/>
            <person name="Braasch I."/>
            <person name="Postlethwait J."/>
            <person name="Bobe J."/>
            <person name="Montfort J."/>
            <person name="Bouchez O."/>
            <person name="Begum T."/>
            <person name="Mejri S."/>
            <person name="Adams A."/>
            <person name="Chen W.-J."/>
            <person name="Guiguen Y."/>
        </authorList>
    </citation>
    <scope>NUCLEOTIDE SEQUENCE</scope>
    <source>
        <tissue evidence="5">Blood</tissue>
    </source>
</reference>
<feature type="compositionally biased region" description="Low complexity" evidence="3">
    <location>
        <begin position="206"/>
        <end position="216"/>
    </location>
</feature>
<feature type="region of interest" description="Disordered" evidence="3">
    <location>
        <begin position="198"/>
        <end position="261"/>
    </location>
</feature>
<organism evidence="5 6">
    <name type="scientific">Albula goreensis</name>
    <dbReference type="NCBI Taxonomy" id="1534307"/>
    <lineage>
        <taxon>Eukaryota</taxon>
        <taxon>Metazoa</taxon>
        <taxon>Chordata</taxon>
        <taxon>Craniata</taxon>
        <taxon>Vertebrata</taxon>
        <taxon>Euteleostomi</taxon>
        <taxon>Actinopterygii</taxon>
        <taxon>Neopterygii</taxon>
        <taxon>Teleostei</taxon>
        <taxon>Albuliformes</taxon>
        <taxon>Albulidae</taxon>
        <taxon>Albula</taxon>
    </lineage>
</organism>
<sequence length="552" mass="61187">MRPQEVPDLLEKGEGLSQPQICTIDVYMVMVKCWMIDENVRPTFKELVNEFARMARDPPRFLVIKRREVDSNQSQGTPDETQQLREEVTDLMAGLEDQDGEGLDDDMDSPSLYSSRSQSRLRHDSHRAQLGPAGYLPMTPGLGESSRQQLRPPRSRLNSARTVSECSEGRGTMLDLELDDFPLAGSLRRGRCREDSAYLSQRISMSSPSETPSPQTEGEEDQSEYVLPGAADSPERESLLMPPASHVRGSSFPTSSPGLDGENMDYEYMNKQTCTLPASPRRSTDLLKERAQNHRVNKQTVSPLPTLMGSTQLFPAGGDIEMTEDLRQQDCTDFNGVEHPKRSVTGGKLPITDCSSNGSVLVTDNEGGRMELLCRDVGNEAGQGRSPEQEAVEYEYMDICSGRNRTTGTASKKDPETMGTATMEREGEARMEEVEADGSEQQDDEDYHYMNKQPRLRPTLRGRGVREQGLGGGAREGEAYEYEEMDSLAVSPNGGDRTEYENLEVAAGGVRCSGVGGYLKLHTGGAEVSDHSFDNPDYWHSRLFLKPDAVRT</sequence>
<dbReference type="EMBL" id="JAERUA010000014">
    <property type="protein sequence ID" value="KAI1891148.1"/>
    <property type="molecule type" value="Genomic_DNA"/>
</dbReference>
<dbReference type="GO" id="GO:0022008">
    <property type="term" value="P:neurogenesis"/>
    <property type="evidence" value="ECO:0007669"/>
    <property type="project" value="TreeGrafter"/>
</dbReference>
<proteinExistence type="predicted"/>
<dbReference type="Pfam" id="PF07714">
    <property type="entry name" value="PK_Tyr_Ser-Thr"/>
    <property type="match status" value="1"/>
</dbReference>
<dbReference type="GO" id="GO:0038131">
    <property type="term" value="F:neuregulin receptor activity"/>
    <property type="evidence" value="ECO:0007669"/>
    <property type="project" value="TreeGrafter"/>
</dbReference>
<comment type="caution">
    <text evidence="5">The sequence shown here is derived from an EMBL/GenBank/DDBJ whole genome shotgun (WGS) entry which is preliminary data.</text>
</comment>
<feature type="compositionally biased region" description="Low complexity" evidence="3">
    <location>
        <begin position="145"/>
        <end position="157"/>
    </location>
</feature>
<evidence type="ECO:0000256" key="1">
    <source>
        <dbReference type="ARBA" id="ARBA00022741"/>
    </source>
</evidence>
<accession>A0A8T3D8R5</accession>
<feature type="domain" description="Serine-threonine/tyrosine-protein kinase catalytic" evidence="4">
    <location>
        <begin position="1"/>
        <end position="50"/>
    </location>
</feature>
<dbReference type="InterPro" id="IPR050122">
    <property type="entry name" value="RTK"/>
</dbReference>
<dbReference type="PANTHER" id="PTHR24416">
    <property type="entry name" value="TYROSINE-PROTEIN KINASE RECEPTOR"/>
    <property type="match status" value="1"/>
</dbReference>
<dbReference type="InterPro" id="IPR011009">
    <property type="entry name" value="Kinase-like_dom_sf"/>
</dbReference>
<dbReference type="PANTHER" id="PTHR24416:SF88">
    <property type="entry name" value="RECEPTOR TYROSINE-PROTEIN KINASE ERBB-3"/>
    <property type="match status" value="1"/>
</dbReference>
<dbReference type="SUPFAM" id="SSF56112">
    <property type="entry name" value="Protein kinase-like (PK-like)"/>
    <property type="match status" value="1"/>
</dbReference>
<feature type="compositionally biased region" description="Acidic residues" evidence="3">
    <location>
        <begin position="97"/>
        <end position="108"/>
    </location>
</feature>
<gene>
    <name evidence="5" type="ORF">AGOR_G00161890</name>
</gene>
<feature type="compositionally biased region" description="Low complexity" evidence="3">
    <location>
        <begin position="109"/>
        <end position="118"/>
    </location>
</feature>
<dbReference type="OrthoDB" id="8957981at2759"/>
<dbReference type="Proteomes" id="UP000829720">
    <property type="component" value="Unassembled WGS sequence"/>
</dbReference>
<dbReference type="AlphaFoldDB" id="A0A8T3D8R5"/>
<keyword evidence="6" id="KW-1185">Reference proteome</keyword>
<dbReference type="Gene3D" id="1.10.510.10">
    <property type="entry name" value="Transferase(Phosphotransferase) domain 1"/>
    <property type="match status" value="1"/>
</dbReference>
<dbReference type="GO" id="GO:0038132">
    <property type="term" value="F:neuregulin binding"/>
    <property type="evidence" value="ECO:0007669"/>
    <property type="project" value="TreeGrafter"/>
</dbReference>
<feature type="region of interest" description="Disordered" evidence="3">
    <location>
        <begin position="403"/>
        <end position="428"/>
    </location>
</feature>
<evidence type="ECO:0000313" key="6">
    <source>
        <dbReference type="Proteomes" id="UP000829720"/>
    </source>
</evidence>
<evidence type="ECO:0000256" key="3">
    <source>
        <dbReference type="SAM" id="MobiDB-lite"/>
    </source>
</evidence>
<dbReference type="InterPro" id="IPR001245">
    <property type="entry name" value="Ser-Thr/Tyr_kinase_cat_dom"/>
</dbReference>
<dbReference type="GO" id="GO:0009925">
    <property type="term" value="C:basal plasma membrane"/>
    <property type="evidence" value="ECO:0007669"/>
    <property type="project" value="TreeGrafter"/>
</dbReference>
<dbReference type="GO" id="GO:0007169">
    <property type="term" value="P:cell surface receptor protein tyrosine kinase signaling pathway"/>
    <property type="evidence" value="ECO:0007669"/>
    <property type="project" value="TreeGrafter"/>
</dbReference>
<dbReference type="GO" id="GO:0005524">
    <property type="term" value="F:ATP binding"/>
    <property type="evidence" value="ECO:0007669"/>
    <property type="project" value="UniProtKB-KW"/>
</dbReference>